<dbReference type="SUPFAM" id="SSF50978">
    <property type="entry name" value="WD40 repeat-like"/>
    <property type="match status" value="1"/>
</dbReference>
<dbReference type="OrthoDB" id="1932312at2759"/>
<proteinExistence type="predicted"/>
<dbReference type="InterPro" id="IPR015943">
    <property type="entry name" value="WD40/YVTN_repeat-like_dom_sf"/>
</dbReference>
<sequence length="461" mass="50245">MLPTVTELVAQYLRASGYTETLATFIHEAGLPADTGNGNNTVTIEKILQEKQTFDLTLNFEKLGVDDKERRWQTIAPSDPTVMDSIPRSNLLSVAQLDLTLPSNPNLHTYFAATTADRCLHLIDPSSPPSSAVQSYSTFQDSPILDVAGFRNRYLLVASMSGSLLLFDTKTEQVLDQRKDHGKYVVKLATWITDTSILVATAGWDANVFLYRLSTDISETPRLGKPIATMSLPTVPETLLFIRAPETARPILLLTRRDSTFLHYYAVPSSGSDESDLTPLGKQNLAPHSNAWVAFTPSDVQVSPVDASVVAVATSSTPHMKLLVVKLLLSPEKVASLDGYQIPDSGPITQASQARADLLLQNREEAAILVNVSTMAPQTAYSTPRLVWRPDGSGIYVSSDDGIVRGFEAHTGKLVATLEAHEPGSKIRCLCAGKVKLDLVDNREILLTGGFDQKLVLWKTA</sequence>
<dbReference type="Gene3D" id="2.130.10.10">
    <property type="entry name" value="YVTN repeat-like/Quinoprotein amine dehydrogenase"/>
    <property type="match status" value="2"/>
</dbReference>
<dbReference type="AlphaFoldDB" id="A0A6A5VQH9"/>
<dbReference type="InterPro" id="IPR001680">
    <property type="entry name" value="WD40_rpt"/>
</dbReference>
<accession>A0A6A5VQH9</accession>
<dbReference type="SMART" id="SM00667">
    <property type="entry name" value="LisH"/>
    <property type="match status" value="1"/>
</dbReference>
<dbReference type="PROSITE" id="PS50896">
    <property type="entry name" value="LISH"/>
    <property type="match status" value="1"/>
</dbReference>
<protein>
    <submittedName>
        <fullName evidence="1">Uncharacterized protein</fullName>
    </submittedName>
</protein>
<name>A0A6A5VQH9_9PLEO</name>
<dbReference type="InterPro" id="IPR006594">
    <property type="entry name" value="LisH"/>
</dbReference>
<dbReference type="InterPro" id="IPR036322">
    <property type="entry name" value="WD40_repeat_dom_sf"/>
</dbReference>
<evidence type="ECO:0000313" key="1">
    <source>
        <dbReference type="EMBL" id="KAF1975507.1"/>
    </source>
</evidence>
<keyword evidence="2" id="KW-1185">Reference proteome</keyword>
<reference evidence="1" key="1">
    <citation type="journal article" date="2020" name="Stud. Mycol.">
        <title>101 Dothideomycetes genomes: a test case for predicting lifestyles and emergence of pathogens.</title>
        <authorList>
            <person name="Haridas S."/>
            <person name="Albert R."/>
            <person name="Binder M."/>
            <person name="Bloem J."/>
            <person name="Labutti K."/>
            <person name="Salamov A."/>
            <person name="Andreopoulos B."/>
            <person name="Baker S."/>
            <person name="Barry K."/>
            <person name="Bills G."/>
            <person name="Bluhm B."/>
            <person name="Cannon C."/>
            <person name="Castanera R."/>
            <person name="Culley D."/>
            <person name="Daum C."/>
            <person name="Ezra D."/>
            <person name="Gonzalez J."/>
            <person name="Henrissat B."/>
            <person name="Kuo A."/>
            <person name="Liang C."/>
            <person name="Lipzen A."/>
            <person name="Lutzoni F."/>
            <person name="Magnuson J."/>
            <person name="Mondo S."/>
            <person name="Nolan M."/>
            <person name="Ohm R."/>
            <person name="Pangilinan J."/>
            <person name="Park H.-J."/>
            <person name="Ramirez L."/>
            <person name="Alfaro M."/>
            <person name="Sun H."/>
            <person name="Tritt A."/>
            <person name="Yoshinaga Y."/>
            <person name="Zwiers L.-H."/>
            <person name="Turgeon B."/>
            <person name="Goodwin S."/>
            <person name="Spatafora J."/>
            <person name="Crous P."/>
            <person name="Grigoriev I."/>
        </authorList>
    </citation>
    <scope>NUCLEOTIDE SEQUENCE</scope>
    <source>
        <strain evidence="1">CBS 107.79</strain>
    </source>
</reference>
<dbReference type="Proteomes" id="UP000800036">
    <property type="component" value="Unassembled WGS sequence"/>
</dbReference>
<gene>
    <name evidence="1" type="ORF">BU23DRAFT_530035</name>
</gene>
<dbReference type="Pfam" id="PF00400">
    <property type="entry name" value="WD40"/>
    <property type="match status" value="1"/>
</dbReference>
<organism evidence="1 2">
    <name type="scientific">Bimuria novae-zelandiae CBS 107.79</name>
    <dbReference type="NCBI Taxonomy" id="1447943"/>
    <lineage>
        <taxon>Eukaryota</taxon>
        <taxon>Fungi</taxon>
        <taxon>Dikarya</taxon>
        <taxon>Ascomycota</taxon>
        <taxon>Pezizomycotina</taxon>
        <taxon>Dothideomycetes</taxon>
        <taxon>Pleosporomycetidae</taxon>
        <taxon>Pleosporales</taxon>
        <taxon>Massarineae</taxon>
        <taxon>Didymosphaeriaceae</taxon>
        <taxon>Bimuria</taxon>
    </lineage>
</organism>
<dbReference type="EMBL" id="ML976670">
    <property type="protein sequence ID" value="KAF1975507.1"/>
    <property type="molecule type" value="Genomic_DNA"/>
</dbReference>
<evidence type="ECO:0000313" key="2">
    <source>
        <dbReference type="Proteomes" id="UP000800036"/>
    </source>
</evidence>
<dbReference type="SMART" id="SM00320">
    <property type="entry name" value="WD40"/>
    <property type="match status" value="4"/>
</dbReference>